<feature type="region of interest" description="Disordered" evidence="3">
    <location>
        <begin position="134"/>
        <end position="458"/>
    </location>
</feature>
<feature type="domain" description="RED-like N-terminal" evidence="4">
    <location>
        <begin position="54"/>
        <end position="159"/>
    </location>
</feature>
<keyword evidence="6" id="KW-1185">Reference proteome</keyword>
<evidence type="ECO:0000259" key="4">
    <source>
        <dbReference type="Pfam" id="PF07808"/>
    </source>
</evidence>
<feature type="region of interest" description="Disordered" evidence="3">
    <location>
        <begin position="1"/>
        <end position="26"/>
    </location>
</feature>
<organism evidence="5 6">
    <name type="scientific">Bondarzewia mesenterica</name>
    <dbReference type="NCBI Taxonomy" id="1095465"/>
    <lineage>
        <taxon>Eukaryota</taxon>
        <taxon>Fungi</taxon>
        <taxon>Dikarya</taxon>
        <taxon>Basidiomycota</taxon>
        <taxon>Agaricomycotina</taxon>
        <taxon>Agaricomycetes</taxon>
        <taxon>Russulales</taxon>
        <taxon>Bondarzewiaceae</taxon>
        <taxon>Bondarzewia</taxon>
    </lineage>
</organism>
<feature type="compositionally biased region" description="Basic and acidic residues" evidence="3">
    <location>
        <begin position="170"/>
        <end position="184"/>
    </location>
</feature>
<feature type="compositionally biased region" description="Low complexity" evidence="3">
    <location>
        <begin position="152"/>
        <end position="163"/>
    </location>
</feature>
<sequence length="458" mass="49523">MDQDSFRQLLQTPRPGASNGTPTSIKRGSLLTTIKAGSSKIATVAASDPAFKPRKVKKQSEKYRNRAEERRAGVDNDYSQVEAVLEDFERRNADNEDRAAVEAQRLYLGGDSDHSILVKGLDFALLEQNKARLSSASSKVEDESLEQAFKQAASTAGASTVSANGKKRSRADLIRELKEKRAGAEEPSEKEEKGLASVSDKFRPIGFKPIGAPVAEKGKKKAAKGQEGEGGERKKKKRKVDEGKSVLQGAADQKGGMGPPPLPAKRLSALEPPKGTVPQTQTTNLFSQPEPEPMDEVFDIFAGAGEYEGIDLGDDDEDSAEDGEEKPPRDRSPAAREALTTAIPESARRRKWFDEPEPEQPGPSTSTAGPAESSTKSKSRSPPPPDVEEGEEEEVTRLMPLASSAVPSIKELLAMDEAVEKGKKRKARKEKKGKGGGGDKLDRDYQRLKSYEAKKAAG</sequence>
<feature type="compositionally biased region" description="Basic and acidic residues" evidence="3">
    <location>
        <begin position="325"/>
        <end position="334"/>
    </location>
</feature>
<dbReference type="InterPro" id="IPR039896">
    <property type="entry name" value="Red-like"/>
</dbReference>
<dbReference type="Pfam" id="PF07808">
    <property type="entry name" value="RED_N"/>
    <property type="match status" value="1"/>
</dbReference>
<evidence type="ECO:0000256" key="1">
    <source>
        <dbReference type="ARBA" id="ARBA00004123"/>
    </source>
</evidence>
<feature type="compositionally biased region" description="Basic and acidic residues" evidence="3">
    <location>
        <begin position="437"/>
        <end position="458"/>
    </location>
</feature>
<feature type="region of interest" description="Disordered" evidence="3">
    <location>
        <begin position="52"/>
        <end position="75"/>
    </location>
</feature>
<dbReference type="GO" id="GO:0005634">
    <property type="term" value="C:nucleus"/>
    <property type="evidence" value="ECO:0007669"/>
    <property type="project" value="UniProtKB-SubCell"/>
</dbReference>
<gene>
    <name evidence="5" type="ORF">EW146_g3764</name>
</gene>
<evidence type="ECO:0000313" key="5">
    <source>
        <dbReference type="EMBL" id="THH16968.1"/>
    </source>
</evidence>
<dbReference type="PANTHER" id="PTHR12765">
    <property type="entry name" value="RED PROTEIN IK FACTOR CYTOKINE IK"/>
    <property type="match status" value="1"/>
</dbReference>
<feature type="compositionally biased region" description="Acidic residues" evidence="3">
    <location>
        <begin position="308"/>
        <end position="324"/>
    </location>
</feature>
<feature type="compositionally biased region" description="Basic and acidic residues" evidence="3">
    <location>
        <begin position="58"/>
        <end position="74"/>
    </location>
</feature>
<evidence type="ECO:0000256" key="2">
    <source>
        <dbReference type="ARBA" id="ARBA00023242"/>
    </source>
</evidence>
<dbReference type="AlphaFoldDB" id="A0A4S4LYF4"/>
<dbReference type="EMBL" id="SGPL01000133">
    <property type="protein sequence ID" value="THH16968.1"/>
    <property type="molecule type" value="Genomic_DNA"/>
</dbReference>
<comment type="subcellular location">
    <subcellularLocation>
        <location evidence="1">Nucleus</location>
    </subcellularLocation>
</comment>
<accession>A0A4S4LYF4</accession>
<feature type="compositionally biased region" description="Polar residues" evidence="3">
    <location>
        <begin position="1"/>
        <end position="11"/>
    </location>
</feature>
<dbReference type="InterPro" id="IPR012916">
    <property type="entry name" value="RED_N"/>
</dbReference>
<name>A0A4S4LYF4_9AGAM</name>
<proteinExistence type="predicted"/>
<keyword evidence="2" id="KW-0539">Nucleus</keyword>
<feature type="compositionally biased region" description="Polar residues" evidence="3">
    <location>
        <begin position="277"/>
        <end position="287"/>
    </location>
</feature>
<feature type="compositionally biased region" description="Basic residues" evidence="3">
    <location>
        <begin position="422"/>
        <end position="434"/>
    </location>
</feature>
<dbReference type="OrthoDB" id="3366823at2759"/>
<reference evidence="5 6" key="1">
    <citation type="submission" date="2019-02" db="EMBL/GenBank/DDBJ databases">
        <title>Genome sequencing of the rare red list fungi Bondarzewia mesenterica.</title>
        <authorList>
            <person name="Buettner E."/>
            <person name="Kellner H."/>
        </authorList>
    </citation>
    <scope>NUCLEOTIDE SEQUENCE [LARGE SCALE GENOMIC DNA]</scope>
    <source>
        <strain evidence="5 6">DSM 108281</strain>
    </source>
</reference>
<evidence type="ECO:0000256" key="3">
    <source>
        <dbReference type="SAM" id="MobiDB-lite"/>
    </source>
</evidence>
<comment type="caution">
    <text evidence="5">The sequence shown here is derived from an EMBL/GenBank/DDBJ whole genome shotgun (WGS) entry which is preliminary data.</text>
</comment>
<dbReference type="Proteomes" id="UP000310158">
    <property type="component" value="Unassembled WGS sequence"/>
</dbReference>
<protein>
    <recommendedName>
        <fullName evidence="4">RED-like N-terminal domain-containing protein</fullName>
    </recommendedName>
</protein>
<evidence type="ECO:0000313" key="6">
    <source>
        <dbReference type="Proteomes" id="UP000310158"/>
    </source>
</evidence>